<keyword evidence="8 10" id="KW-0464">Manganese</keyword>
<evidence type="ECO:0000256" key="10">
    <source>
        <dbReference type="HAMAP-Rule" id="MF_01470"/>
    </source>
</evidence>
<dbReference type="Gene3D" id="1.20.120.920">
    <property type="entry name" value="CRISPR-associated endonuclease Cas1, C-terminal domain"/>
    <property type="match status" value="1"/>
</dbReference>
<feature type="binding site" evidence="10">
    <location>
        <position position="311"/>
    </location>
    <ligand>
        <name>Mn(2+)</name>
        <dbReference type="ChEBI" id="CHEBI:29035"/>
    </ligand>
</feature>
<dbReference type="Pfam" id="PF01867">
    <property type="entry name" value="Cas_Cas1"/>
    <property type="match status" value="1"/>
</dbReference>
<dbReference type="PANTHER" id="PTHR34353">
    <property type="entry name" value="CRISPR-ASSOCIATED ENDONUCLEASE CAS1 1"/>
    <property type="match status" value="1"/>
</dbReference>
<feature type="binding site" evidence="10">
    <location>
        <position position="326"/>
    </location>
    <ligand>
        <name>Mn(2+)</name>
        <dbReference type="ChEBI" id="CHEBI:29035"/>
    </ligand>
</feature>
<dbReference type="InterPro" id="IPR042211">
    <property type="entry name" value="CRISPR-assoc_Cas1_N"/>
</dbReference>
<evidence type="ECO:0000256" key="1">
    <source>
        <dbReference type="ARBA" id="ARBA00022722"/>
    </source>
</evidence>
<evidence type="ECO:0000256" key="5">
    <source>
        <dbReference type="ARBA" id="ARBA00022842"/>
    </source>
</evidence>
<keyword evidence="5 10" id="KW-0460">Magnesium</keyword>
<keyword evidence="2 10" id="KW-0479">Metal-binding</keyword>
<dbReference type="GO" id="GO:0003677">
    <property type="term" value="F:DNA binding"/>
    <property type="evidence" value="ECO:0007669"/>
    <property type="project" value="UniProtKB-KW"/>
</dbReference>
<evidence type="ECO:0000256" key="8">
    <source>
        <dbReference type="ARBA" id="ARBA00023211"/>
    </source>
</evidence>
<keyword evidence="1 10" id="KW-0540">Nuclease</keyword>
<evidence type="ECO:0000256" key="3">
    <source>
        <dbReference type="ARBA" id="ARBA00022759"/>
    </source>
</evidence>
<evidence type="ECO:0000256" key="11">
    <source>
        <dbReference type="SAM" id="MobiDB-lite"/>
    </source>
</evidence>
<sequence length="513" mass="56303">MRQGKSSCPRGSITSAPSIRAGGGFTSTRSRRRSPARLRGITSWRSTIRVLAAADEPPGDVVEMTLASAALGIRGRIDALRGRSGELYPVEHKRGQPRRGRSADAFEVTEREGERTRIGAREVSDIVVHGHAQITTQALRLCAAEEIAVHFVGAGGVHIGVFSGGSSGVQRRIRQFRGLTDDTFAIGLAWRLVMAKIEMQLRHVLRASSKDDSLGAAIEEPIDILRGSLRRGADRLSLMGQEGNAARGYFSALAVLVHPDAGDALRPRGRSRRPPEDRFNALLSFGYTLLYRDVLGAILRVELGPGFGVLHQPRSAAFPLALDLTELFRVPVVDMAVLGAVNRRTFDAERDFAITGRQVWLSDVGRRAFIEVYERRKHEEYRHDVLGFSLSYARMMELEVRLMEKEWSGEPGLLAAFESGRGPHARAPLLVPRRVRRLRAEGAAQGAQGAERLGKARSVLGLPRARNGSRARAPALRADRARRLGRPPDVHPTLPGLRHQGYRSGQRSCAARP</sequence>
<name>A0A4P2R5M4_SORCE</name>
<dbReference type="Gene3D" id="3.100.10.20">
    <property type="entry name" value="CRISPR-associated endonuclease Cas1, N-terminal domain"/>
    <property type="match status" value="1"/>
</dbReference>
<dbReference type="GO" id="GO:0043571">
    <property type="term" value="P:maintenance of CRISPR repeat elements"/>
    <property type="evidence" value="ECO:0007669"/>
    <property type="project" value="UniProtKB-UniRule"/>
</dbReference>
<keyword evidence="7 10" id="KW-0238">DNA-binding</keyword>
<proteinExistence type="inferred from homology"/>
<evidence type="ECO:0000313" key="12">
    <source>
        <dbReference type="EMBL" id="AUX38434.1"/>
    </source>
</evidence>
<reference evidence="12 13" key="1">
    <citation type="submission" date="2015-09" db="EMBL/GenBank/DDBJ databases">
        <title>Sorangium comparison.</title>
        <authorList>
            <person name="Zaburannyi N."/>
            <person name="Bunk B."/>
            <person name="Overmann J."/>
            <person name="Mueller R."/>
        </authorList>
    </citation>
    <scope>NUCLEOTIDE SEQUENCE [LARGE SCALE GENOMIC DNA]</scope>
    <source>
        <strain evidence="12 13">So ce836</strain>
    </source>
</reference>
<feature type="compositionally biased region" description="Basic and acidic residues" evidence="11">
    <location>
        <begin position="477"/>
        <end position="489"/>
    </location>
</feature>
<comment type="cofactor">
    <cofactor evidence="10">
        <name>Mg(2+)</name>
        <dbReference type="ChEBI" id="CHEBI:18420"/>
    </cofactor>
    <cofactor evidence="10">
        <name>Mn(2+)</name>
        <dbReference type="ChEBI" id="CHEBI:29035"/>
    </cofactor>
</comment>
<gene>
    <name evidence="10" type="primary">cas1</name>
    <name evidence="12" type="ORF">SOCE836_106780</name>
</gene>
<feature type="region of interest" description="Disordered" evidence="11">
    <location>
        <begin position="441"/>
        <end position="513"/>
    </location>
</feature>
<feature type="region of interest" description="Disordered" evidence="11">
    <location>
        <begin position="1"/>
        <end position="38"/>
    </location>
</feature>
<protein>
    <recommendedName>
        <fullName evidence="10">CRISPR-associated endonuclease Cas1</fullName>
        <ecNumber evidence="10">3.1.-.-</ecNumber>
    </recommendedName>
</protein>
<dbReference type="GO" id="GO:0004520">
    <property type="term" value="F:DNA endonuclease activity"/>
    <property type="evidence" value="ECO:0007669"/>
    <property type="project" value="InterPro"/>
</dbReference>
<dbReference type="Proteomes" id="UP000295497">
    <property type="component" value="Chromosome"/>
</dbReference>
<dbReference type="NCBIfam" id="TIGR03983">
    <property type="entry name" value="cas1_MYXAN"/>
    <property type="match status" value="1"/>
</dbReference>
<evidence type="ECO:0000256" key="7">
    <source>
        <dbReference type="ARBA" id="ARBA00023125"/>
    </source>
</evidence>
<dbReference type="EMBL" id="CP012672">
    <property type="protein sequence ID" value="AUX38434.1"/>
    <property type="molecule type" value="Genomic_DNA"/>
</dbReference>
<comment type="subunit">
    <text evidence="9 10">Homodimer, forms a heterotetramer with a Cas2 homodimer.</text>
</comment>
<feature type="compositionally biased region" description="Low complexity" evidence="11">
    <location>
        <begin position="441"/>
        <end position="451"/>
    </location>
</feature>
<keyword evidence="3 10" id="KW-0255">Endonuclease</keyword>
<dbReference type="InterPro" id="IPR023844">
    <property type="entry name" value="CRISPR-assoc_Cas1_MYXAN"/>
</dbReference>
<accession>A0A4P2R5M4</accession>
<organism evidence="12 13">
    <name type="scientific">Sorangium cellulosum</name>
    <name type="common">Polyangium cellulosum</name>
    <dbReference type="NCBI Taxonomy" id="56"/>
    <lineage>
        <taxon>Bacteria</taxon>
        <taxon>Pseudomonadati</taxon>
        <taxon>Myxococcota</taxon>
        <taxon>Polyangia</taxon>
        <taxon>Polyangiales</taxon>
        <taxon>Polyangiaceae</taxon>
        <taxon>Sorangium</taxon>
    </lineage>
</organism>
<dbReference type="EC" id="3.1.-.-" evidence="10"/>
<dbReference type="CDD" id="cd09634">
    <property type="entry name" value="Cas1_I-II-III"/>
    <property type="match status" value="1"/>
</dbReference>
<dbReference type="HAMAP" id="MF_01470">
    <property type="entry name" value="Cas1"/>
    <property type="match status" value="1"/>
</dbReference>
<dbReference type="InterPro" id="IPR050646">
    <property type="entry name" value="Cas1"/>
</dbReference>
<comment type="function">
    <text evidence="10">CRISPR (clustered regularly interspaced short palindromic repeat), is an adaptive immune system that provides protection against mobile genetic elements (viruses, transposable elements and conjugative plasmids). CRISPR clusters contain spacers, sequences complementary to antecedent mobile elements, and target invading nucleic acids. CRISPR clusters are transcribed and processed into CRISPR RNA (crRNA). Acts as a dsDNA endonuclease. Involved in the integration of spacer DNA into the CRISPR cassette.</text>
</comment>
<evidence type="ECO:0000256" key="9">
    <source>
        <dbReference type="ARBA" id="ARBA00038592"/>
    </source>
</evidence>
<dbReference type="InterPro" id="IPR002729">
    <property type="entry name" value="CRISPR-assoc_Cas1"/>
</dbReference>
<dbReference type="NCBIfam" id="TIGR00287">
    <property type="entry name" value="cas1"/>
    <property type="match status" value="1"/>
</dbReference>
<evidence type="ECO:0000256" key="2">
    <source>
        <dbReference type="ARBA" id="ARBA00022723"/>
    </source>
</evidence>
<evidence type="ECO:0000313" key="13">
    <source>
        <dbReference type="Proteomes" id="UP000295497"/>
    </source>
</evidence>
<dbReference type="GO" id="GO:0046872">
    <property type="term" value="F:metal ion binding"/>
    <property type="evidence" value="ECO:0007669"/>
    <property type="project" value="UniProtKB-UniRule"/>
</dbReference>
<dbReference type="GO" id="GO:0051607">
    <property type="term" value="P:defense response to virus"/>
    <property type="evidence" value="ECO:0007669"/>
    <property type="project" value="UniProtKB-UniRule"/>
</dbReference>
<dbReference type="InterPro" id="IPR042206">
    <property type="entry name" value="CRISPR-assoc_Cas1_C"/>
</dbReference>
<keyword evidence="4 10" id="KW-0378">Hydrolase</keyword>
<dbReference type="PANTHER" id="PTHR34353:SF2">
    <property type="entry name" value="CRISPR-ASSOCIATED ENDONUCLEASE CAS1 1"/>
    <property type="match status" value="1"/>
</dbReference>
<dbReference type="AlphaFoldDB" id="A0A4P2R5M4"/>
<comment type="similarity">
    <text evidence="10">Belongs to the CRISPR-associated endonuclease Cas1 family.</text>
</comment>
<evidence type="ECO:0000256" key="4">
    <source>
        <dbReference type="ARBA" id="ARBA00022801"/>
    </source>
</evidence>
<evidence type="ECO:0000256" key="6">
    <source>
        <dbReference type="ARBA" id="ARBA00023118"/>
    </source>
</evidence>
<keyword evidence="6 10" id="KW-0051">Antiviral defense</keyword>
<feature type="binding site" evidence="10">
    <location>
        <position position="242"/>
    </location>
    <ligand>
        <name>Mn(2+)</name>
        <dbReference type="ChEBI" id="CHEBI:29035"/>
    </ligand>
</feature>
<dbReference type="GO" id="GO:0016787">
    <property type="term" value="F:hydrolase activity"/>
    <property type="evidence" value="ECO:0007669"/>
    <property type="project" value="UniProtKB-KW"/>
</dbReference>